<protein>
    <recommendedName>
        <fullName evidence="3">Phage protein</fullName>
    </recommendedName>
</protein>
<sequence length="69" mass="8264">MKYFTYDHHGDGFEYHNTEEEAKSYAEQCLDFYLQNDNHDFVDIYWGEIKESVHSNDAVLELKAIEEQL</sequence>
<dbReference type="EMBL" id="FMBA01000067">
    <property type="protein sequence ID" value="SCC28968.1"/>
    <property type="molecule type" value="Genomic_DNA"/>
</dbReference>
<dbReference type="OrthoDB" id="7066066at2"/>
<dbReference type="RefSeq" id="WP_091125769.1">
    <property type="nucleotide sequence ID" value="NZ_FMBA01000067.1"/>
</dbReference>
<dbReference type="Proteomes" id="UP000199698">
    <property type="component" value="Unassembled WGS sequence"/>
</dbReference>
<dbReference type="AlphaFoldDB" id="A0A1C4DCJ5"/>
<evidence type="ECO:0008006" key="3">
    <source>
        <dbReference type="Google" id="ProtNLM"/>
    </source>
</evidence>
<accession>A0A1C4DCJ5</accession>
<organism evidence="1 2">
    <name type="scientific">Gilliamella intestini</name>
    <dbReference type="NCBI Taxonomy" id="1798183"/>
    <lineage>
        <taxon>Bacteria</taxon>
        <taxon>Pseudomonadati</taxon>
        <taxon>Pseudomonadota</taxon>
        <taxon>Gammaproteobacteria</taxon>
        <taxon>Orbales</taxon>
        <taxon>Orbaceae</taxon>
        <taxon>Gilliamella</taxon>
    </lineage>
</organism>
<reference evidence="2" key="1">
    <citation type="submission" date="2016-08" db="EMBL/GenBank/DDBJ databases">
        <authorList>
            <person name="Varghese N."/>
            <person name="Submissions Spin"/>
        </authorList>
    </citation>
    <scope>NUCLEOTIDE SEQUENCE [LARGE SCALE GENOMIC DNA]</scope>
    <source>
        <strain evidence="2">R-53144</strain>
    </source>
</reference>
<keyword evidence="2" id="KW-1185">Reference proteome</keyword>
<proteinExistence type="predicted"/>
<evidence type="ECO:0000313" key="1">
    <source>
        <dbReference type="EMBL" id="SCC28968.1"/>
    </source>
</evidence>
<name>A0A1C4DCJ5_9GAMM</name>
<dbReference type="STRING" id="1798183.GA0061080_106711"/>
<gene>
    <name evidence="1" type="ORF">GA0061080_106711</name>
</gene>
<evidence type="ECO:0000313" key="2">
    <source>
        <dbReference type="Proteomes" id="UP000199698"/>
    </source>
</evidence>